<dbReference type="AlphaFoldDB" id="A0A452ZQ06"/>
<dbReference type="EnsemblPlants" id="AET1Gv20874800.1">
    <property type="protein sequence ID" value="AET1Gv20874800.1"/>
    <property type="gene ID" value="AET1Gv20874800"/>
</dbReference>
<reference evidence="2" key="1">
    <citation type="journal article" date="2014" name="Science">
        <title>Ancient hybridizations among the ancestral genomes of bread wheat.</title>
        <authorList>
            <consortium name="International Wheat Genome Sequencing Consortium,"/>
            <person name="Marcussen T."/>
            <person name="Sandve S.R."/>
            <person name="Heier L."/>
            <person name="Spannagl M."/>
            <person name="Pfeifer M."/>
            <person name="Jakobsen K.S."/>
            <person name="Wulff B.B."/>
            <person name="Steuernagel B."/>
            <person name="Mayer K.F."/>
            <person name="Olsen O.A."/>
        </authorList>
    </citation>
    <scope>NUCLEOTIDE SEQUENCE [LARGE SCALE GENOMIC DNA]</scope>
    <source>
        <strain evidence="2">cv. AL8/78</strain>
    </source>
</reference>
<dbReference type="Proteomes" id="UP000015105">
    <property type="component" value="Chromosome 1D"/>
</dbReference>
<keyword evidence="2" id="KW-1185">Reference proteome</keyword>
<sequence>MEINFSDVADSLHWKLSVSGVFSVKSIYTD</sequence>
<evidence type="ECO:0000313" key="2">
    <source>
        <dbReference type="Proteomes" id="UP000015105"/>
    </source>
</evidence>
<protein>
    <submittedName>
        <fullName evidence="1">Uncharacterized protein</fullName>
    </submittedName>
</protein>
<reference evidence="1" key="5">
    <citation type="journal article" date="2021" name="G3 (Bethesda)">
        <title>Aegilops tauschii genome assembly Aet v5.0 features greater sequence contiguity and improved annotation.</title>
        <authorList>
            <person name="Wang L."/>
            <person name="Zhu T."/>
            <person name="Rodriguez J.C."/>
            <person name="Deal K.R."/>
            <person name="Dubcovsky J."/>
            <person name="McGuire P.E."/>
            <person name="Lux T."/>
            <person name="Spannagl M."/>
            <person name="Mayer K.F.X."/>
            <person name="Baldrich P."/>
            <person name="Meyers B.C."/>
            <person name="Huo N."/>
            <person name="Gu Y.Q."/>
            <person name="Zhou H."/>
            <person name="Devos K.M."/>
            <person name="Bennetzen J.L."/>
            <person name="Unver T."/>
            <person name="Budak H."/>
            <person name="Gulick P.J."/>
            <person name="Galiba G."/>
            <person name="Kalapos B."/>
            <person name="Nelson D.R."/>
            <person name="Li P."/>
            <person name="You F.M."/>
            <person name="Luo M.C."/>
            <person name="Dvorak J."/>
        </authorList>
    </citation>
    <scope>NUCLEOTIDE SEQUENCE [LARGE SCALE GENOMIC DNA]</scope>
    <source>
        <strain evidence="1">cv. AL8/78</strain>
    </source>
</reference>
<evidence type="ECO:0000313" key="1">
    <source>
        <dbReference type="EnsemblPlants" id="AET1Gv20874800.1"/>
    </source>
</evidence>
<name>A0A452ZQ06_AEGTS</name>
<organism evidence="1 2">
    <name type="scientific">Aegilops tauschii subsp. strangulata</name>
    <name type="common">Goatgrass</name>
    <dbReference type="NCBI Taxonomy" id="200361"/>
    <lineage>
        <taxon>Eukaryota</taxon>
        <taxon>Viridiplantae</taxon>
        <taxon>Streptophyta</taxon>
        <taxon>Embryophyta</taxon>
        <taxon>Tracheophyta</taxon>
        <taxon>Spermatophyta</taxon>
        <taxon>Magnoliopsida</taxon>
        <taxon>Liliopsida</taxon>
        <taxon>Poales</taxon>
        <taxon>Poaceae</taxon>
        <taxon>BOP clade</taxon>
        <taxon>Pooideae</taxon>
        <taxon>Triticodae</taxon>
        <taxon>Triticeae</taxon>
        <taxon>Triticinae</taxon>
        <taxon>Aegilops</taxon>
    </lineage>
</organism>
<proteinExistence type="predicted"/>
<reference evidence="1" key="3">
    <citation type="journal article" date="2017" name="Nature">
        <title>Genome sequence of the progenitor of the wheat D genome Aegilops tauschii.</title>
        <authorList>
            <person name="Luo M.C."/>
            <person name="Gu Y.Q."/>
            <person name="Puiu D."/>
            <person name="Wang H."/>
            <person name="Twardziok S.O."/>
            <person name="Deal K.R."/>
            <person name="Huo N."/>
            <person name="Zhu T."/>
            <person name="Wang L."/>
            <person name="Wang Y."/>
            <person name="McGuire P.E."/>
            <person name="Liu S."/>
            <person name="Long H."/>
            <person name="Ramasamy R.K."/>
            <person name="Rodriguez J.C."/>
            <person name="Van S.L."/>
            <person name="Yuan L."/>
            <person name="Wang Z."/>
            <person name="Xia Z."/>
            <person name="Xiao L."/>
            <person name="Anderson O.D."/>
            <person name="Ouyang S."/>
            <person name="Liang Y."/>
            <person name="Zimin A.V."/>
            <person name="Pertea G."/>
            <person name="Qi P."/>
            <person name="Bennetzen J.L."/>
            <person name="Dai X."/>
            <person name="Dawson M.W."/>
            <person name="Muller H.G."/>
            <person name="Kugler K."/>
            <person name="Rivarola-Duarte L."/>
            <person name="Spannagl M."/>
            <person name="Mayer K.F.X."/>
            <person name="Lu F.H."/>
            <person name="Bevan M.W."/>
            <person name="Leroy P."/>
            <person name="Li P."/>
            <person name="You F.M."/>
            <person name="Sun Q."/>
            <person name="Liu Z."/>
            <person name="Lyons E."/>
            <person name="Wicker T."/>
            <person name="Salzberg S.L."/>
            <person name="Devos K.M."/>
            <person name="Dvorak J."/>
        </authorList>
    </citation>
    <scope>NUCLEOTIDE SEQUENCE [LARGE SCALE GENOMIC DNA]</scope>
    <source>
        <strain evidence="1">cv. AL8/78</strain>
    </source>
</reference>
<dbReference type="Gramene" id="AET1Gv20874800.1">
    <property type="protein sequence ID" value="AET1Gv20874800.1"/>
    <property type="gene ID" value="AET1Gv20874800"/>
</dbReference>
<reference evidence="2" key="2">
    <citation type="journal article" date="2017" name="Nat. Plants">
        <title>The Aegilops tauschii genome reveals multiple impacts of transposons.</title>
        <authorList>
            <person name="Zhao G."/>
            <person name="Zou C."/>
            <person name="Li K."/>
            <person name="Wang K."/>
            <person name="Li T."/>
            <person name="Gao L."/>
            <person name="Zhang X."/>
            <person name="Wang H."/>
            <person name="Yang Z."/>
            <person name="Liu X."/>
            <person name="Jiang W."/>
            <person name="Mao L."/>
            <person name="Kong X."/>
            <person name="Jiao Y."/>
            <person name="Jia J."/>
        </authorList>
    </citation>
    <scope>NUCLEOTIDE SEQUENCE [LARGE SCALE GENOMIC DNA]</scope>
    <source>
        <strain evidence="2">cv. AL8/78</strain>
    </source>
</reference>
<accession>A0A452ZQ06</accession>
<reference evidence="1" key="4">
    <citation type="submission" date="2019-03" db="UniProtKB">
        <authorList>
            <consortium name="EnsemblPlants"/>
        </authorList>
    </citation>
    <scope>IDENTIFICATION</scope>
</reference>